<sequence length="138" mass="15690">MKIQCNNCTKTYLVPSEQMGEFGRKVKCTNCNHTWYEYLQGSDKLHTASIQEKKVGKRGFLQSLVFTALAFAVVTGLCVVVVNPREMNKVYKTIGSYKDSISYKLGYKKKQTDSSNIKRLAASKFYQGYLFLSNLRSS</sequence>
<accession>A0A7M3U1Y6</accession>
<reference evidence="3 4" key="1">
    <citation type="submission" date="2020-09" db="EMBL/GenBank/DDBJ databases">
        <title>An Earliest Endosymbiont, Wolbachia massiliensis sp. nov., Strain PL13 From the Bed Bug (Cimex hemipterius), Type strain of a New supergroup T.</title>
        <authorList>
            <person name="Laidoudi Y."/>
            <person name="Levasseur A."/>
            <person name="Medkour H."/>
            <person name="Maaloum M."/>
            <person name="BenKhedher M."/>
            <person name="Sambou M."/>
            <person name="Bassene H."/>
            <person name="Davoust B."/>
            <person name="Fenollar F."/>
            <person name="Raoult D."/>
            <person name="Mediannikov O."/>
        </authorList>
    </citation>
    <scope>NUCLEOTIDE SEQUENCE [LARGE SCALE GENOMIC DNA]</scope>
    <source>
        <strain evidence="3 4">PL13</strain>
    </source>
</reference>
<dbReference type="NCBIfam" id="TIGR02098">
    <property type="entry name" value="MJ0042_CXXC"/>
    <property type="match status" value="1"/>
</dbReference>
<evidence type="ECO:0000259" key="2">
    <source>
        <dbReference type="Pfam" id="PF13717"/>
    </source>
</evidence>
<name>A0A7M3U1Y6_9RICK</name>
<evidence type="ECO:0000256" key="1">
    <source>
        <dbReference type="SAM" id="Phobius"/>
    </source>
</evidence>
<dbReference type="AlphaFoldDB" id="A0A7M3U1Y6"/>
<gene>
    <name evidence="3" type="ORF">ID128_00675</name>
</gene>
<organism evidence="3 4">
    <name type="scientific">Candidatus Wolbachia massiliensis</name>
    <dbReference type="NCBI Taxonomy" id="1845000"/>
    <lineage>
        <taxon>Bacteria</taxon>
        <taxon>Pseudomonadati</taxon>
        <taxon>Pseudomonadota</taxon>
        <taxon>Alphaproteobacteria</taxon>
        <taxon>Rickettsiales</taxon>
        <taxon>Anaplasmataceae</taxon>
        <taxon>Wolbachieae</taxon>
        <taxon>Wolbachia</taxon>
    </lineage>
</organism>
<dbReference type="KEGG" id="wms:ID128_00675"/>
<dbReference type="Pfam" id="PF13717">
    <property type="entry name" value="Zn_ribbon_4"/>
    <property type="match status" value="1"/>
</dbReference>
<proteinExistence type="predicted"/>
<feature type="transmembrane region" description="Helical" evidence="1">
    <location>
        <begin position="60"/>
        <end position="82"/>
    </location>
</feature>
<keyword evidence="1" id="KW-0812">Transmembrane</keyword>
<keyword evidence="1" id="KW-1133">Transmembrane helix</keyword>
<dbReference type="EMBL" id="CP061738">
    <property type="protein sequence ID" value="QOD38421.1"/>
    <property type="molecule type" value="Genomic_DNA"/>
</dbReference>
<keyword evidence="4" id="KW-1185">Reference proteome</keyword>
<protein>
    <submittedName>
        <fullName evidence="3">Zinc-ribbon domain-containing protein</fullName>
    </submittedName>
</protein>
<evidence type="ECO:0000313" key="4">
    <source>
        <dbReference type="Proteomes" id="UP000516514"/>
    </source>
</evidence>
<evidence type="ECO:0000313" key="3">
    <source>
        <dbReference type="EMBL" id="QOD38421.1"/>
    </source>
</evidence>
<dbReference type="Proteomes" id="UP000516514">
    <property type="component" value="Chromosome"/>
</dbReference>
<dbReference type="InterPro" id="IPR011723">
    <property type="entry name" value="Znf/thioredoxin_put"/>
</dbReference>
<keyword evidence="1" id="KW-0472">Membrane</keyword>
<feature type="domain" description="Zinc finger/thioredoxin putative" evidence="2">
    <location>
        <begin position="1"/>
        <end position="35"/>
    </location>
</feature>